<reference evidence="3 4" key="1">
    <citation type="submission" date="2018-02" db="EMBL/GenBank/DDBJ databases">
        <title>Genomic Encyclopedia of Archaeal and Bacterial Type Strains, Phase II (KMG-II): from individual species to whole genera.</title>
        <authorList>
            <person name="Goeker M."/>
        </authorList>
    </citation>
    <scope>NUCLEOTIDE SEQUENCE [LARGE SCALE GENOMIC DNA]</scope>
    <source>
        <strain evidence="3 4">DSM 29526</strain>
    </source>
</reference>
<feature type="transmembrane region" description="Helical" evidence="2">
    <location>
        <begin position="12"/>
        <end position="37"/>
    </location>
</feature>
<proteinExistence type="predicted"/>
<name>A0A2S6I9S5_9BACT</name>
<dbReference type="Proteomes" id="UP000237662">
    <property type="component" value="Unassembled WGS sequence"/>
</dbReference>
<organism evidence="3 4">
    <name type="scientific">Neolewinella xylanilytica</name>
    <dbReference type="NCBI Taxonomy" id="1514080"/>
    <lineage>
        <taxon>Bacteria</taxon>
        <taxon>Pseudomonadati</taxon>
        <taxon>Bacteroidota</taxon>
        <taxon>Saprospiria</taxon>
        <taxon>Saprospirales</taxon>
        <taxon>Lewinellaceae</taxon>
        <taxon>Neolewinella</taxon>
    </lineage>
</organism>
<feature type="compositionally biased region" description="Basic and acidic residues" evidence="1">
    <location>
        <begin position="149"/>
        <end position="161"/>
    </location>
</feature>
<evidence type="ECO:0000313" key="3">
    <source>
        <dbReference type="EMBL" id="PPK88241.1"/>
    </source>
</evidence>
<dbReference type="AlphaFoldDB" id="A0A2S6I9S5"/>
<feature type="region of interest" description="Disordered" evidence="1">
    <location>
        <begin position="125"/>
        <end position="161"/>
    </location>
</feature>
<feature type="transmembrane region" description="Helical" evidence="2">
    <location>
        <begin position="75"/>
        <end position="101"/>
    </location>
</feature>
<dbReference type="RefSeq" id="WP_104418805.1">
    <property type="nucleotide sequence ID" value="NZ_PTJC01000005.1"/>
</dbReference>
<dbReference type="EMBL" id="PTJC01000005">
    <property type="protein sequence ID" value="PPK88241.1"/>
    <property type="molecule type" value="Genomic_DNA"/>
</dbReference>
<keyword evidence="2" id="KW-1133">Transmembrane helix</keyword>
<protein>
    <submittedName>
        <fullName evidence="3">Uncharacterized protein</fullName>
    </submittedName>
</protein>
<evidence type="ECO:0000256" key="1">
    <source>
        <dbReference type="SAM" id="MobiDB-lite"/>
    </source>
</evidence>
<feature type="compositionally biased region" description="Acidic residues" evidence="1">
    <location>
        <begin position="125"/>
        <end position="134"/>
    </location>
</feature>
<comment type="caution">
    <text evidence="3">The sequence shown here is derived from an EMBL/GenBank/DDBJ whole genome shotgun (WGS) entry which is preliminary data.</text>
</comment>
<gene>
    <name evidence="3" type="ORF">CLV84_1206</name>
</gene>
<feature type="transmembrane region" description="Helical" evidence="2">
    <location>
        <begin position="43"/>
        <end position="63"/>
    </location>
</feature>
<sequence>MATYRSPFDRSPIATIIGIVISVAVLYVMFSIVGWVISLLYRYSWLILIAALVIDYRVVLDYLKGLKRLFDRSPVYGLLGAAATVAFYPLVFLYFLGIALFKKKVKEAKQEADVRRNGQWVDYEEVSEEPMDIDTEYRELPPPPSPQPRRREEGDYDQYFK</sequence>
<keyword evidence="2" id="KW-0812">Transmembrane</keyword>
<evidence type="ECO:0000256" key="2">
    <source>
        <dbReference type="SAM" id="Phobius"/>
    </source>
</evidence>
<dbReference type="OrthoDB" id="1493521at2"/>
<keyword evidence="2" id="KW-0472">Membrane</keyword>
<keyword evidence="4" id="KW-1185">Reference proteome</keyword>
<evidence type="ECO:0000313" key="4">
    <source>
        <dbReference type="Proteomes" id="UP000237662"/>
    </source>
</evidence>
<accession>A0A2S6I9S5</accession>